<dbReference type="EMBL" id="MPRK01000082">
    <property type="protein sequence ID" value="OOZ40665.1"/>
    <property type="molecule type" value="Genomic_DNA"/>
</dbReference>
<comment type="caution">
    <text evidence="1">The sequence shown here is derived from an EMBL/GenBank/DDBJ whole genome shotgun (WGS) entry which is preliminary data.</text>
</comment>
<dbReference type="RefSeq" id="WP_078476839.1">
    <property type="nucleotide sequence ID" value="NZ_MPRK01000082.1"/>
</dbReference>
<dbReference type="AlphaFoldDB" id="A0A1T2L6D0"/>
<proteinExistence type="predicted"/>
<dbReference type="OrthoDB" id="5794343at2"/>
<sequence>MEDKNNNFKVRELAFDTAHPDPDQVQAAALSLADVTGVIEVHVTSTQTLRIRYELLKIPLEQIEAGLIDAGFHLSNKLMYKIKRALYYYTEEVERANQGCVKGNSNCTRKVFIEHYRHGQHGCRDHRPNHWRHYL</sequence>
<protein>
    <submittedName>
        <fullName evidence="1">Uncharacterized protein</fullName>
    </submittedName>
</protein>
<organism evidence="1 2">
    <name type="scientific">Solemya elarraichensis gill symbiont</name>
    <dbReference type="NCBI Taxonomy" id="1918949"/>
    <lineage>
        <taxon>Bacteria</taxon>
        <taxon>Pseudomonadati</taxon>
        <taxon>Pseudomonadota</taxon>
        <taxon>Gammaproteobacteria</taxon>
        <taxon>sulfur-oxidizing symbionts</taxon>
    </lineage>
</organism>
<evidence type="ECO:0000313" key="2">
    <source>
        <dbReference type="Proteomes" id="UP000190198"/>
    </source>
</evidence>
<keyword evidence="2" id="KW-1185">Reference proteome</keyword>
<dbReference type="Proteomes" id="UP000190198">
    <property type="component" value="Unassembled WGS sequence"/>
</dbReference>
<accession>A0A1T2L6D0</accession>
<evidence type="ECO:0000313" key="1">
    <source>
        <dbReference type="EMBL" id="OOZ40665.1"/>
    </source>
</evidence>
<gene>
    <name evidence="1" type="ORF">BOW52_05585</name>
</gene>
<reference evidence="1 2" key="1">
    <citation type="submission" date="2016-11" db="EMBL/GenBank/DDBJ databases">
        <title>Mixed transmission modes and dynamic genome evolution in an obligate animal-bacterial symbiosis.</title>
        <authorList>
            <person name="Russell S.L."/>
            <person name="Corbett-Detig R.B."/>
            <person name="Cavanaugh C.M."/>
        </authorList>
    </citation>
    <scope>NUCLEOTIDE SEQUENCE [LARGE SCALE GENOMIC DNA]</scope>
    <source>
        <strain evidence="1">Sp-SM6</strain>
    </source>
</reference>
<name>A0A1T2L6D0_9GAMM</name>